<dbReference type="InterPro" id="IPR050744">
    <property type="entry name" value="AI-2_Isomerase_LsrG"/>
</dbReference>
<dbReference type="AlphaFoldDB" id="A0A956NDI3"/>
<dbReference type="PANTHER" id="PTHR33336:SF3">
    <property type="entry name" value="ABM DOMAIN-CONTAINING PROTEIN"/>
    <property type="match status" value="1"/>
</dbReference>
<dbReference type="Pfam" id="PF03992">
    <property type="entry name" value="ABM"/>
    <property type="match status" value="1"/>
</dbReference>
<feature type="domain" description="ABM" evidence="1">
    <location>
        <begin position="12"/>
        <end position="100"/>
    </location>
</feature>
<reference evidence="2" key="2">
    <citation type="journal article" date="2021" name="Microbiome">
        <title>Successional dynamics and alternative stable states in a saline activated sludge microbial community over 9 years.</title>
        <authorList>
            <person name="Wang Y."/>
            <person name="Ye J."/>
            <person name="Ju F."/>
            <person name="Liu L."/>
            <person name="Boyd J.A."/>
            <person name="Deng Y."/>
            <person name="Parks D.H."/>
            <person name="Jiang X."/>
            <person name="Yin X."/>
            <person name="Woodcroft B.J."/>
            <person name="Tyson G.W."/>
            <person name="Hugenholtz P."/>
            <person name="Polz M.F."/>
            <person name="Zhang T."/>
        </authorList>
    </citation>
    <scope>NUCLEOTIDE SEQUENCE</scope>
    <source>
        <strain evidence="2">HKST-UBA02</strain>
    </source>
</reference>
<dbReference type="PANTHER" id="PTHR33336">
    <property type="entry name" value="QUINOL MONOOXYGENASE YGIN-RELATED"/>
    <property type="match status" value="1"/>
</dbReference>
<protein>
    <submittedName>
        <fullName evidence="2">Antibiotic biosynthesis monooxygenase</fullName>
    </submittedName>
</protein>
<gene>
    <name evidence="2" type="ORF">KDA27_15920</name>
</gene>
<name>A0A956NDI3_UNCEI</name>
<dbReference type="InterPro" id="IPR007138">
    <property type="entry name" value="ABM_dom"/>
</dbReference>
<dbReference type="SUPFAM" id="SSF54909">
    <property type="entry name" value="Dimeric alpha+beta barrel"/>
    <property type="match status" value="1"/>
</dbReference>
<dbReference type="GO" id="GO:0004497">
    <property type="term" value="F:monooxygenase activity"/>
    <property type="evidence" value="ECO:0007669"/>
    <property type="project" value="UniProtKB-KW"/>
</dbReference>
<dbReference type="Proteomes" id="UP000739538">
    <property type="component" value="Unassembled WGS sequence"/>
</dbReference>
<accession>A0A956NDI3</accession>
<evidence type="ECO:0000259" key="1">
    <source>
        <dbReference type="PROSITE" id="PS51725"/>
    </source>
</evidence>
<dbReference type="Gene3D" id="3.30.70.100">
    <property type="match status" value="1"/>
</dbReference>
<evidence type="ECO:0000313" key="3">
    <source>
        <dbReference type="Proteomes" id="UP000739538"/>
    </source>
</evidence>
<keyword evidence="2" id="KW-0503">Monooxygenase</keyword>
<dbReference type="InterPro" id="IPR011008">
    <property type="entry name" value="Dimeric_a/b-barrel"/>
</dbReference>
<reference evidence="2" key="1">
    <citation type="submission" date="2020-04" db="EMBL/GenBank/DDBJ databases">
        <authorList>
            <person name="Zhang T."/>
        </authorList>
    </citation>
    <scope>NUCLEOTIDE SEQUENCE</scope>
    <source>
        <strain evidence="2">HKST-UBA02</strain>
    </source>
</reference>
<proteinExistence type="predicted"/>
<dbReference type="EMBL" id="JAGQHS010000092">
    <property type="protein sequence ID" value="MCA9757292.1"/>
    <property type="molecule type" value="Genomic_DNA"/>
</dbReference>
<comment type="caution">
    <text evidence="2">The sequence shown here is derived from an EMBL/GenBank/DDBJ whole genome shotgun (WGS) entry which is preliminary data.</text>
</comment>
<evidence type="ECO:0000313" key="2">
    <source>
        <dbReference type="EMBL" id="MCA9757292.1"/>
    </source>
</evidence>
<organism evidence="2 3">
    <name type="scientific">Eiseniibacteriota bacterium</name>
    <dbReference type="NCBI Taxonomy" id="2212470"/>
    <lineage>
        <taxon>Bacteria</taxon>
        <taxon>Candidatus Eiseniibacteriota</taxon>
    </lineage>
</organism>
<keyword evidence="2" id="KW-0560">Oxidoreductase</keyword>
<sequence>MSGSSEAESTKLTIVAQFQAKPGGKDALEALLLALVDPTRAEKGCEVYDLHRSVETDGFFHFHEIWTSRADWDAHMESRHIAEFRASSGDLIETARIFQLEQIR</sequence>
<dbReference type="PROSITE" id="PS51725">
    <property type="entry name" value="ABM"/>
    <property type="match status" value="1"/>
</dbReference>